<dbReference type="Proteomes" id="UP001066276">
    <property type="component" value="Chromosome 10"/>
</dbReference>
<evidence type="ECO:0000313" key="2">
    <source>
        <dbReference type="Proteomes" id="UP001066276"/>
    </source>
</evidence>
<sequence>MCPGSGTTWRKVLWSRCYSLRGTVIAGPTCSLRRTLASYTAVHNGDAPWLPGSCSPDIAPSWRVIILKWARVETRVLRALRDRGQALTGYDTWDALVAKLEAQNYERPP</sequence>
<gene>
    <name evidence="1" type="ORF">NDU88_005974</name>
</gene>
<keyword evidence="2" id="KW-1185">Reference proteome</keyword>
<comment type="caution">
    <text evidence="1">The sequence shown here is derived from an EMBL/GenBank/DDBJ whole genome shotgun (WGS) entry which is preliminary data.</text>
</comment>
<accession>A0AAV7MCK1</accession>
<name>A0AAV7MCK1_PLEWA</name>
<proteinExistence type="predicted"/>
<dbReference type="AlphaFoldDB" id="A0AAV7MCK1"/>
<protein>
    <submittedName>
        <fullName evidence="1">Uncharacterized protein</fullName>
    </submittedName>
</protein>
<reference evidence="1" key="1">
    <citation type="journal article" date="2022" name="bioRxiv">
        <title>Sequencing and chromosome-scale assembly of the giantPleurodeles waltlgenome.</title>
        <authorList>
            <person name="Brown T."/>
            <person name="Elewa A."/>
            <person name="Iarovenko S."/>
            <person name="Subramanian E."/>
            <person name="Araus A.J."/>
            <person name="Petzold A."/>
            <person name="Susuki M."/>
            <person name="Suzuki K.-i.T."/>
            <person name="Hayashi T."/>
            <person name="Toyoda A."/>
            <person name="Oliveira C."/>
            <person name="Osipova E."/>
            <person name="Leigh N.D."/>
            <person name="Simon A."/>
            <person name="Yun M.H."/>
        </authorList>
    </citation>
    <scope>NUCLEOTIDE SEQUENCE</scope>
    <source>
        <strain evidence="1">20211129_DDA</strain>
        <tissue evidence="1">Liver</tissue>
    </source>
</reference>
<organism evidence="1 2">
    <name type="scientific">Pleurodeles waltl</name>
    <name type="common">Iberian ribbed newt</name>
    <dbReference type="NCBI Taxonomy" id="8319"/>
    <lineage>
        <taxon>Eukaryota</taxon>
        <taxon>Metazoa</taxon>
        <taxon>Chordata</taxon>
        <taxon>Craniata</taxon>
        <taxon>Vertebrata</taxon>
        <taxon>Euteleostomi</taxon>
        <taxon>Amphibia</taxon>
        <taxon>Batrachia</taxon>
        <taxon>Caudata</taxon>
        <taxon>Salamandroidea</taxon>
        <taxon>Salamandridae</taxon>
        <taxon>Pleurodelinae</taxon>
        <taxon>Pleurodeles</taxon>
    </lineage>
</organism>
<evidence type="ECO:0000313" key="1">
    <source>
        <dbReference type="EMBL" id="KAJ1100899.1"/>
    </source>
</evidence>
<dbReference type="EMBL" id="JANPWB010000014">
    <property type="protein sequence ID" value="KAJ1100899.1"/>
    <property type="molecule type" value="Genomic_DNA"/>
</dbReference>